<reference evidence="3 4" key="1">
    <citation type="submission" date="2022-03" db="EMBL/GenBank/DDBJ databases">
        <authorList>
            <person name="Koch H."/>
        </authorList>
    </citation>
    <scope>NUCLEOTIDE SEQUENCE [LARGE SCALE GENOMIC DNA]</scope>
    <source>
        <strain evidence="3 4">G1</strain>
    </source>
</reference>
<gene>
    <name evidence="3" type="ORF">GEAMG1_2696</name>
</gene>
<evidence type="ECO:0000313" key="3">
    <source>
        <dbReference type="EMBL" id="CAH2032532.1"/>
    </source>
</evidence>
<dbReference type="InterPro" id="IPR025420">
    <property type="entry name" value="DUF4143"/>
</dbReference>
<dbReference type="PANTHER" id="PTHR43566">
    <property type="entry name" value="CONSERVED PROTEIN"/>
    <property type="match status" value="1"/>
</dbReference>
<evidence type="ECO:0000259" key="1">
    <source>
        <dbReference type="Pfam" id="PF13173"/>
    </source>
</evidence>
<feature type="domain" description="DUF4143" evidence="2">
    <location>
        <begin position="202"/>
        <end position="362"/>
    </location>
</feature>
<dbReference type="PANTHER" id="PTHR43566:SF2">
    <property type="entry name" value="DUF4143 DOMAIN-CONTAINING PROTEIN"/>
    <property type="match status" value="1"/>
</dbReference>
<evidence type="ECO:0000313" key="4">
    <source>
        <dbReference type="Proteomes" id="UP001295463"/>
    </source>
</evidence>
<dbReference type="Proteomes" id="UP001295463">
    <property type="component" value="Chromosome"/>
</dbReference>
<sequence length="416" mass="45704">MTNSSLYPRHIRPRLLEALADSPVVLVHGPRQCGKSTLARAVGDAAGYSYITFDDDVLRAAATADPVGFTGDLGSRVVLDEVQRVPGLFTSIKAAVDRDRTPGRFILTGSANVLLLPNLADSLAGRMEILRLHPLAQTELAGNLSGFLDTLFDGGFKMAPHQRLGKELAERIAVGGYPAALTRSSSRRRTTWYRDYIETLIQRDARHLARISSMDALPRLLALAAGQTARLLNVADLSAPFQLSRPTIREYVTLLSRLFLLEELPPWHSNRLSRLIKTPKLHLGDTGVACALLGLNAETLVNNRTLLGQLLESFIFQELRRQASWHEEPITFYHFRDKDGVEVDMVLEGDGQRLAGIEVKASATVTPADFKGLRKLKEAVGERFAAGVVLYDGESTAAFGDRLFAVPIRSLWESAV</sequence>
<proteinExistence type="predicted"/>
<dbReference type="RefSeq" id="WP_305733277.1">
    <property type="nucleotide sequence ID" value="NZ_OW150024.1"/>
</dbReference>
<organism evidence="3 4">
    <name type="scientific">Trichlorobacter ammonificans</name>
    <dbReference type="NCBI Taxonomy" id="2916410"/>
    <lineage>
        <taxon>Bacteria</taxon>
        <taxon>Pseudomonadati</taxon>
        <taxon>Thermodesulfobacteriota</taxon>
        <taxon>Desulfuromonadia</taxon>
        <taxon>Geobacterales</taxon>
        <taxon>Geobacteraceae</taxon>
        <taxon>Trichlorobacter</taxon>
    </lineage>
</organism>
<evidence type="ECO:0000259" key="2">
    <source>
        <dbReference type="Pfam" id="PF13635"/>
    </source>
</evidence>
<protein>
    <submittedName>
        <fullName evidence="3">AAA family ATPase</fullName>
    </submittedName>
</protein>
<dbReference type="Pfam" id="PF13173">
    <property type="entry name" value="AAA_14"/>
    <property type="match status" value="1"/>
</dbReference>
<dbReference type="InterPro" id="IPR027417">
    <property type="entry name" value="P-loop_NTPase"/>
</dbReference>
<dbReference type="SUPFAM" id="SSF52540">
    <property type="entry name" value="P-loop containing nucleoside triphosphate hydrolases"/>
    <property type="match status" value="1"/>
</dbReference>
<keyword evidence="4" id="KW-1185">Reference proteome</keyword>
<dbReference type="Pfam" id="PF13635">
    <property type="entry name" value="DUF4143"/>
    <property type="match status" value="1"/>
</dbReference>
<feature type="domain" description="AAA" evidence="1">
    <location>
        <begin position="22"/>
        <end position="140"/>
    </location>
</feature>
<dbReference type="EMBL" id="OW150024">
    <property type="protein sequence ID" value="CAH2032532.1"/>
    <property type="molecule type" value="Genomic_DNA"/>
</dbReference>
<name>A0ABN8HNB5_9BACT</name>
<accession>A0ABN8HNB5</accession>
<dbReference type="InterPro" id="IPR041682">
    <property type="entry name" value="AAA_14"/>
</dbReference>